<dbReference type="Proteomes" id="UP001642409">
    <property type="component" value="Unassembled WGS sequence"/>
</dbReference>
<evidence type="ECO:0000313" key="9">
    <source>
        <dbReference type="EMBL" id="CAL6111364.1"/>
    </source>
</evidence>
<dbReference type="EMBL" id="CAXDID020000398">
    <property type="protein sequence ID" value="CAL6087131.1"/>
    <property type="molecule type" value="Genomic_DNA"/>
</dbReference>
<evidence type="ECO:0000313" key="6">
    <source>
        <dbReference type="EMBL" id="CAI9971984.1"/>
    </source>
</evidence>
<dbReference type="EMBL" id="CAXDID020000706">
    <property type="protein sequence ID" value="CAL6111364.1"/>
    <property type="molecule type" value="Genomic_DNA"/>
</dbReference>
<evidence type="ECO:0000313" key="3">
    <source>
        <dbReference type="EMBL" id="CAI9919968.1"/>
    </source>
</evidence>
<dbReference type="EMBL" id="CATOUU010001100">
    <property type="protein sequence ID" value="CAI9971984.1"/>
    <property type="molecule type" value="Genomic_DNA"/>
</dbReference>
<dbReference type="EMBL" id="CATOUU010000194">
    <property type="protein sequence ID" value="CAI9919968.1"/>
    <property type="molecule type" value="Genomic_DNA"/>
</dbReference>
<dbReference type="AlphaFoldDB" id="A0AA86NDL5"/>
<dbReference type="EMBL" id="CATOUU010000121">
    <property type="protein sequence ID" value="CAI9917161.1"/>
    <property type="molecule type" value="Genomic_DNA"/>
</dbReference>
<evidence type="ECO:0000313" key="12">
    <source>
        <dbReference type="EMBL" id="CAL6111925.1"/>
    </source>
</evidence>
<dbReference type="EMBL" id="CAXDID020000398">
    <property type="protein sequence ID" value="CAL6087137.1"/>
    <property type="molecule type" value="Genomic_DNA"/>
</dbReference>
<organism evidence="1">
    <name type="scientific">Hexamita inflata</name>
    <dbReference type="NCBI Taxonomy" id="28002"/>
    <lineage>
        <taxon>Eukaryota</taxon>
        <taxon>Metamonada</taxon>
        <taxon>Diplomonadida</taxon>
        <taxon>Hexamitidae</taxon>
        <taxon>Hexamitinae</taxon>
        <taxon>Hexamita</taxon>
    </lineage>
</organism>
<keyword evidence="13" id="KW-1185">Reference proteome</keyword>
<evidence type="ECO:0000313" key="13">
    <source>
        <dbReference type="Proteomes" id="UP001642409"/>
    </source>
</evidence>
<evidence type="ECO:0000313" key="8">
    <source>
        <dbReference type="EMBL" id="CAL6087137.1"/>
    </source>
</evidence>
<dbReference type="EMBL" id="CAXDID020000726">
    <property type="protein sequence ID" value="CAL6111925.1"/>
    <property type="molecule type" value="Genomic_DNA"/>
</dbReference>
<evidence type="ECO:0000313" key="2">
    <source>
        <dbReference type="EMBL" id="CAI9917164.1"/>
    </source>
</evidence>
<dbReference type="EMBL" id="CATOUU010000121">
    <property type="protein sequence ID" value="CAI9917164.1"/>
    <property type="molecule type" value="Genomic_DNA"/>
</dbReference>
<evidence type="ECO:0000313" key="5">
    <source>
        <dbReference type="EMBL" id="CAI9971981.1"/>
    </source>
</evidence>
<reference evidence="7 13" key="2">
    <citation type="submission" date="2024-07" db="EMBL/GenBank/DDBJ databases">
        <authorList>
            <person name="Akdeniz Z."/>
        </authorList>
    </citation>
    <scope>NUCLEOTIDE SEQUENCE [LARGE SCALE GENOMIC DNA]</scope>
</reference>
<accession>A0AA86NDL5</accession>
<name>A0AA86NDL5_9EUKA</name>
<evidence type="ECO:0000313" key="7">
    <source>
        <dbReference type="EMBL" id="CAL6087131.1"/>
    </source>
</evidence>
<dbReference type="EMBL" id="CAXDID020000706">
    <property type="protein sequence ID" value="CAL6111370.1"/>
    <property type="molecule type" value="Genomic_DNA"/>
</dbReference>
<protein>
    <submittedName>
        <fullName evidence="7">Hypothetical_protein</fullName>
    </submittedName>
</protein>
<comment type="caution">
    <text evidence="1">The sequence shown here is derived from an EMBL/GenBank/DDBJ whole genome shotgun (WGS) entry which is preliminary data.</text>
</comment>
<sequence length="100" mass="11110">MNQKLNLFHESVFAGTGLQRGQFSETSLAWLQILSSIARARKCPDFGQIQRQQFGIAIWIQSLCLTKLQVLPTGAKIPGYLAKFVLSQLRKVCSGIAKCL</sequence>
<dbReference type="EMBL" id="CATOUU010000194">
    <property type="protein sequence ID" value="CAI9919971.1"/>
    <property type="molecule type" value="Genomic_DNA"/>
</dbReference>
<dbReference type="EMBL" id="CATOUU010001100">
    <property type="protein sequence ID" value="CAI9971981.1"/>
    <property type="molecule type" value="Genomic_DNA"/>
</dbReference>
<dbReference type="EMBL" id="CAXDID020000726">
    <property type="protein sequence ID" value="CAL6111922.1"/>
    <property type="molecule type" value="Genomic_DNA"/>
</dbReference>
<reference evidence="1" key="1">
    <citation type="submission" date="2023-06" db="EMBL/GenBank/DDBJ databases">
        <authorList>
            <person name="Kurt Z."/>
        </authorList>
    </citation>
    <scope>NUCLEOTIDE SEQUENCE</scope>
</reference>
<evidence type="ECO:0000313" key="1">
    <source>
        <dbReference type="EMBL" id="CAI9917161.1"/>
    </source>
</evidence>
<evidence type="ECO:0000313" key="4">
    <source>
        <dbReference type="EMBL" id="CAI9919971.1"/>
    </source>
</evidence>
<proteinExistence type="predicted"/>
<gene>
    <name evidence="1" type="ORF">HINF_LOCUS4806</name>
    <name evidence="2" type="ORF">HINF_LOCUS4809</name>
    <name evidence="5" type="ORF">HINF_LOCUS59626</name>
    <name evidence="6" type="ORF">HINF_LOCUS59629</name>
    <name evidence="7" type="ORF">HINF_LOCUS63500</name>
    <name evidence="8" type="ORF">HINF_LOCUS63503</name>
    <name evidence="3" type="ORF">HINF_LOCUS7613</name>
    <name evidence="4" type="ORF">HINF_LOCUS7616</name>
    <name evidence="9" type="ORF">HINF_LOCUS76361</name>
    <name evidence="10" type="ORF">HINF_LOCUS76364</name>
    <name evidence="11" type="ORF">HINF_LOCUS76794</name>
    <name evidence="12" type="ORF">HINF_LOCUS76797</name>
</gene>
<evidence type="ECO:0000313" key="11">
    <source>
        <dbReference type="EMBL" id="CAL6111922.1"/>
    </source>
</evidence>
<evidence type="ECO:0000313" key="10">
    <source>
        <dbReference type="EMBL" id="CAL6111370.1"/>
    </source>
</evidence>